<comment type="subcellular location">
    <subcellularLocation>
        <location evidence="1">Plastid</location>
        <location evidence="1">Chloroplast thylakoid membrane</location>
        <topology evidence="1">Peripheral membrane protein</topology>
        <orientation evidence="1">Lumenal side</orientation>
    </subcellularLocation>
</comment>
<keyword evidence="7" id="KW-0793">Thylakoid</keyword>
<comment type="similarity">
    <text evidence="2">Belongs to the psaN family.</text>
</comment>
<evidence type="ECO:0000256" key="5">
    <source>
        <dbReference type="ARBA" id="ARBA00022640"/>
    </source>
</evidence>
<evidence type="ECO:0000256" key="4">
    <source>
        <dbReference type="ARBA" id="ARBA00022531"/>
    </source>
</evidence>
<keyword evidence="10" id="KW-1185">Reference proteome</keyword>
<dbReference type="Pfam" id="PF05479">
    <property type="entry name" value="PsaN"/>
    <property type="match status" value="1"/>
</dbReference>
<sequence>MTISSSFRPLISFKVKADGSRESRERTTRVRERGRREILLSTVKAAAVALVTDSKTQLLDKYLKKSQENKAKNDKERLDSYYKRNYRDYFGLLEGSLKQKTDLSESEKGILEWLEKDTVEFYASKDDLELPELPVEPQLYLSSKS</sequence>
<evidence type="ECO:0000256" key="3">
    <source>
        <dbReference type="ARBA" id="ARBA00022528"/>
    </source>
</evidence>
<keyword evidence="5" id="KW-0934">Plastid</keyword>
<dbReference type="GO" id="GO:0009522">
    <property type="term" value="C:photosystem I"/>
    <property type="evidence" value="ECO:0007669"/>
    <property type="project" value="UniProtKB-KW"/>
</dbReference>
<dbReference type="Proteomes" id="UP000834106">
    <property type="component" value="Chromosome 9"/>
</dbReference>
<evidence type="ECO:0000256" key="1">
    <source>
        <dbReference type="ARBA" id="ARBA00004622"/>
    </source>
</evidence>
<evidence type="ECO:0000313" key="9">
    <source>
        <dbReference type="EMBL" id="CAI9768377.1"/>
    </source>
</evidence>
<dbReference type="EMBL" id="OU503044">
    <property type="protein sequence ID" value="CAI9768377.1"/>
    <property type="molecule type" value="Genomic_DNA"/>
</dbReference>
<accession>A0AAD1ZEJ5</accession>
<keyword evidence="3" id="KW-0150">Chloroplast</keyword>
<dbReference type="GO" id="GO:0015979">
    <property type="term" value="P:photosynthesis"/>
    <property type="evidence" value="ECO:0007669"/>
    <property type="project" value="UniProtKB-KW"/>
</dbReference>
<gene>
    <name evidence="9" type="ORF">FPE_LOCUS15807</name>
</gene>
<evidence type="ECO:0000256" key="6">
    <source>
        <dbReference type="ARBA" id="ARBA00022836"/>
    </source>
</evidence>
<reference evidence="9" key="1">
    <citation type="submission" date="2023-05" db="EMBL/GenBank/DDBJ databases">
        <authorList>
            <person name="Huff M."/>
        </authorList>
    </citation>
    <scope>NUCLEOTIDE SEQUENCE</scope>
</reference>
<dbReference type="GO" id="GO:0009535">
    <property type="term" value="C:chloroplast thylakoid membrane"/>
    <property type="evidence" value="ECO:0007669"/>
    <property type="project" value="UniProtKB-SubCell"/>
</dbReference>
<dbReference type="PANTHER" id="PTHR36327">
    <property type="entry name" value="UNNAMED PRODUCT"/>
    <property type="match status" value="1"/>
</dbReference>
<dbReference type="AlphaFoldDB" id="A0AAD1ZEJ5"/>
<name>A0AAD1ZEJ5_9LAMI</name>
<protein>
    <submittedName>
        <fullName evidence="9">Uncharacterized protein</fullName>
    </submittedName>
</protein>
<dbReference type="PANTHER" id="PTHR36327:SF1">
    <property type="entry name" value="OS03G0731100 PROTEIN"/>
    <property type="match status" value="1"/>
</dbReference>
<keyword evidence="6" id="KW-0603">Photosystem I</keyword>
<keyword evidence="8" id="KW-0472">Membrane</keyword>
<dbReference type="InterPro" id="IPR008796">
    <property type="entry name" value="PSAN"/>
</dbReference>
<proteinExistence type="inferred from homology"/>
<evidence type="ECO:0000256" key="7">
    <source>
        <dbReference type="ARBA" id="ARBA00023078"/>
    </source>
</evidence>
<evidence type="ECO:0000256" key="8">
    <source>
        <dbReference type="ARBA" id="ARBA00023136"/>
    </source>
</evidence>
<keyword evidence="4" id="KW-0602">Photosynthesis</keyword>
<evidence type="ECO:0000256" key="2">
    <source>
        <dbReference type="ARBA" id="ARBA00010661"/>
    </source>
</evidence>
<organism evidence="9 10">
    <name type="scientific">Fraxinus pennsylvanica</name>
    <dbReference type="NCBI Taxonomy" id="56036"/>
    <lineage>
        <taxon>Eukaryota</taxon>
        <taxon>Viridiplantae</taxon>
        <taxon>Streptophyta</taxon>
        <taxon>Embryophyta</taxon>
        <taxon>Tracheophyta</taxon>
        <taxon>Spermatophyta</taxon>
        <taxon>Magnoliopsida</taxon>
        <taxon>eudicotyledons</taxon>
        <taxon>Gunneridae</taxon>
        <taxon>Pentapetalae</taxon>
        <taxon>asterids</taxon>
        <taxon>lamiids</taxon>
        <taxon>Lamiales</taxon>
        <taxon>Oleaceae</taxon>
        <taxon>Oleeae</taxon>
        <taxon>Fraxinus</taxon>
    </lineage>
</organism>
<evidence type="ECO:0000313" key="10">
    <source>
        <dbReference type="Proteomes" id="UP000834106"/>
    </source>
</evidence>